<name>A0ABT4BCV5_9ACTN</name>
<reference evidence="1" key="1">
    <citation type="submission" date="2022-11" db="EMBL/GenBank/DDBJ databases">
        <authorList>
            <person name="Somphong A."/>
            <person name="Phongsopitanun W."/>
        </authorList>
    </citation>
    <scope>NUCLEOTIDE SEQUENCE</scope>
    <source>
        <strain evidence="1">Pm04-4</strain>
    </source>
</reference>
<organism evidence="1 2">
    <name type="scientific">Paractinoplanes pyxinae</name>
    <dbReference type="NCBI Taxonomy" id="2997416"/>
    <lineage>
        <taxon>Bacteria</taxon>
        <taxon>Bacillati</taxon>
        <taxon>Actinomycetota</taxon>
        <taxon>Actinomycetes</taxon>
        <taxon>Micromonosporales</taxon>
        <taxon>Micromonosporaceae</taxon>
        <taxon>Paractinoplanes</taxon>
    </lineage>
</organism>
<dbReference type="RefSeq" id="WP_267568923.1">
    <property type="nucleotide sequence ID" value="NZ_JAPNTZ010000019.1"/>
</dbReference>
<evidence type="ECO:0000313" key="1">
    <source>
        <dbReference type="EMBL" id="MCY1144348.1"/>
    </source>
</evidence>
<sequence>MTELSAQSTPGAWMPFKKHRIKESHLDLLCHGYGSAELTETLWKSEFSRRLLLLDAVRRLFATRPDPMGPLPPASASIDLLEEVDRVDRATFRQVLMHPQVGSWAAYVVRREKGHVSASAPRWVDAGGLHAVALVAAARRGLDWSTVVPARDGRAMLPGLGMAVFPGAEPWDAVEAEVAAGVLTLRHGAQVLRVPVAGAARADGASVLRVPVAGAPRAGGPEWWELRRLRVGGPPALAVTLDDIDPYRDLGDPVPAQRLPAADAERWTALLAGAWDLIVDRHPPSAEAMAPGIVSLVPLSDRDGAEARSASTGEAFGSVLVSEPGDSLSLAVALIHEFAHIRLGGLLHLLPVTSGGEEEILYAPWRDDPRPLPGLIQGIFAFVNICDFWRMHNAAQPGPGGEFEYALSREQARQALGVAAGSAALTPLGRRLIAGLGERVAGWAPLPEDSEPARVAALIAAGHRAGWRLRHLRPAKETVDRLVIAWARGEQAPPADPGYRVVPGAKTWSQGRLALARRRFERGTTAVTARLRALGVDEADAELLRGENAAAGTSFAHRIRADPDDLDAWTGLGLTVEGPAAAVLGEHPAMVRAVYAGVRGSAPDPVAFATWLGPALL</sequence>
<keyword evidence="2" id="KW-1185">Reference proteome</keyword>
<accession>A0ABT4BCV5</accession>
<gene>
    <name evidence="1" type="ORF">OWR29_40675</name>
</gene>
<dbReference type="Proteomes" id="UP001151002">
    <property type="component" value="Unassembled WGS sequence"/>
</dbReference>
<dbReference type="EMBL" id="JAPNTZ010000019">
    <property type="protein sequence ID" value="MCY1144348.1"/>
    <property type="molecule type" value="Genomic_DNA"/>
</dbReference>
<dbReference type="NCBIfam" id="TIGR04267">
    <property type="entry name" value="mod_HExxH"/>
    <property type="match status" value="1"/>
</dbReference>
<evidence type="ECO:0000313" key="2">
    <source>
        <dbReference type="Proteomes" id="UP001151002"/>
    </source>
</evidence>
<comment type="caution">
    <text evidence="1">The sequence shown here is derived from an EMBL/GenBank/DDBJ whole genome shotgun (WGS) entry which is preliminary data.</text>
</comment>
<proteinExistence type="predicted"/>
<dbReference type="InterPro" id="IPR026337">
    <property type="entry name" value="AKG_HExxH"/>
</dbReference>
<protein>
    <submittedName>
        <fullName evidence="1">HEXXH motif domain-containing protein</fullName>
    </submittedName>
</protein>